<evidence type="ECO:0000256" key="3">
    <source>
        <dbReference type="ARBA" id="ARBA00022989"/>
    </source>
</evidence>
<dbReference type="Pfam" id="PF01758">
    <property type="entry name" value="SBF"/>
    <property type="match status" value="1"/>
</dbReference>
<dbReference type="Gene3D" id="1.20.1530.20">
    <property type="match status" value="1"/>
</dbReference>
<sequence length="332" mass="35995">MKYVSRYLSLIVVLVTIFAYFVDNSFTSWVGNPEFFNGWINITNLLIVVMCGMGMTMKFSDFRVLVYHPKNVIFGEMAQFLIMPLAGFLLCMLFRLPPELAVGVILVGCCPGGTASNVMTFMAKGNVALSVGMTAVSTLLAPFVTPLLTALYIALYTSSAEHAVINVDAVKMFLDIVKIVIIPVFAGCLFNYFFSGFTRRIVNYLPLVSCLAICMIVGVVIDANSAKLFENGLTIVAVVVLHNIIGYAMGFLICRMFRIGRAERNAIAIEVGMQNSGMATTLAGTCFSGLALATVPGAIFSAWHNISGAVVAGIMARFSEKDEKPGRIQYNG</sequence>
<evidence type="ECO:0000256" key="4">
    <source>
        <dbReference type="ARBA" id="ARBA00023136"/>
    </source>
</evidence>
<keyword evidence="2 5" id="KW-0812">Transmembrane</keyword>
<dbReference type="PANTHER" id="PTHR10361">
    <property type="entry name" value="SODIUM-BILE ACID COTRANSPORTER"/>
    <property type="match status" value="1"/>
</dbReference>
<keyword evidence="7" id="KW-1185">Reference proteome</keyword>
<gene>
    <name evidence="6" type="ORF">SAMN02910344_00273</name>
</gene>
<evidence type="ECO:0000313" key="6">
    <source>
        <dbReference type="EMBL" id="SFP04018.1"/>
    </source>
</evidence>
<protein>
    <submittedName>
        <fullName evidence="6">Bile acid:Na+ symporter, BASS family</fullName>
    </submittedName>
</protein>
<dbReference type="InterPro" id="IPR038770">
    <property type="entry name" value="Na+/solute_symporter_sf"/>
</dbReference>
<keyword evidence="4 5" id="KW-0472">Membrane</keyword>
<accession>A0A662ZEF3</accession>
<dbReference type="InterPro" id="IPR002657">
    <property type="entry name" value="BilAc:Na_symport/Acr3"/>
</dbReference>
<name>A0A662ZEF3_9GAMM</name>
<dbReference type="EMBL" id="FOXF01000003">
    <property type="protein sequence ID" value="SFP04018.1"/>
    <property type="molecule type" value="Genomic_DNA"/>
</dbReference>
<keyword evidence="3 5" id="KW-1133">Transmembrane helix</keyword>
<proteinExistence type="predicted"/>
<evidence type="ECO:0000256" key="1">
    <source>
        <dbReference type="ARBA" id="ARBA00004141"/>
    </source>
</evidence>
<evidence type="ECO:0000256" key="5">
    <source>
        <dbReference type="SAM" id="Phobius"/>
    </source>
</evidence>
<organism evidence="6 7">
    <name type="scientific">Ruminobacter amylophilus</name>
    <dbReference type="NCBI Taxonomy" id="867"/>
    <lineage>
        <taxon>Bacteria</taxon>
        <taxon>Pseudomonadati</taxon>
        <taxon>Pseudomonadota</taxon>
        <taxon>Gammaproteobacteria</taxon>
        <taxon>Aeromonadales</taxon>
        <taxon>Succinivibrionaceae</taxon>
        <taxon>Ruminobacter</taxon>
    </lineage>
</organism>
<feature type="transmembrane region" description="Helical" evidence="5">
    <location>
        <begin position="201"/>
        <end position="221"/>
    </location>
</feature>
<feature type="transmembrane region" description="Helical" evidence="5">
    <location>
        <begin position="135"/>
        <end position="156"/>
    </location>
</feature>
<feature type="transmembrane region" description="Helical" evidence="5">
    <location>
        <begin position="233"/>
        <end position="254"/>
    </location>
</feature>
<reference evidence="6 7" key="1">
    <citation type="submission" date="2016-10" db="EMBL/GenBank/DDBJ databases">
        <authorList>
            <person name="Varghese N."/>
            <person name="Submissions S."/>
        </authorList>
    </citation>
    <scope>NUCLEOTIDE SEQUENCE [LARGE SCALE GENOMIC DNA]</scope>
    <source>
        <strain evidence="6 7">DSM 1361</strain>
    </source>
</reference>
<feature type="transmembrane region" description="Helical" evidence="5">
    <location>
        <begin position="78"/>
        <end position="96"/>
    </location>
</feature>
<dbReference type="AlphaFoldDB" id="A0A662ZEF3"/>
<evidence type="ECO:0000313" key="7">
    <source>
        <dbReference type="Proteomes" id="UP000243745"/>
    </source>
</evidence>
<dbReference type="RefSeq" id="WP_245730017.1">
    <property type="nucleotide sequence ID" value="NZ_FOXF01000003.1"/>
</dbReference>
<feature type="transmembrane region" description="Helical" evidence="5">
    <location>
        <begin position="38"/>
        <end position="57"/>
    </location>
</feature>
<feature type="transmembrane region" description="Helical" evidence="5">
    <location>
        <begin position="176"/>
        <end position="194"/>
    </location>
</feature>
<dbReference type="Proteomes" id="UP000243745">
    <property type="component" value="Unassembled WGS sequence"/>
</dbReference>
<feature type="transmembrane region" description="Helical" evidence="5">
    <location>
        <begin position="7"/>
        <end position="26"/>
    </location>
</feature>
<evidence type="ECO:0000256" key="2">
    <source>
        <dbReference type="ARBA" id="ARBA00022692"/>
    </source>
</evidence>
<dbReference type="PANTHER" id="PTHR10361:SF28">
    <property type="entry name" value="P3 PROTEIN-RELATED"/>
    <property type="match status" value="1"/>
</dbReference>
<feature type="transmembrane region" description="Helical" evidence="5">
    <location>
        <begin position="102"/>
        <end position="123"/>
    </location>
</feature>
<dbReference type="GO" id="GO:0016020">
    <property type="term" value="C:membrane"/>
    <property type="evidence" value="ECO:0007669"/>
    <property type="project" value="UniProtKB-SubCell"/>
</dbReference>
<comment type="subcellular location">
    <subcellularLocation>
        <location evidence="1">Membrane</location>
        <topology evidence="1">Multi-pass membrane protein</topology>
    </subcellularLocation>
</comment>
<dbReference type="InterPro" id="IPR004710">
    <property type="entry name" value="Bilac:Na_transpt"/>
</dbReference>